<keyword evidence="3" id="KW-1185">Reference proteome</keyword>
<accession>A0ABY7VGH3</accession>
<evidence type="ECO:0000313" key="3">
    <source>
        <dbReference type="Proteomes" id="UP001215231"/>
    </source>
</evidence>
<reference evidence="2 3" key="1">
    <citation type="journal article" date="2022" name="Mar. Drugs">
        <title>Bioassay-Guided Fractionation Leads to the Detection of Cholic Acid Generated by the Rare Thalassomonas sp.</title>
        <authorList>
            <person name="Pheiffer F."/>
            <person name="Schneider Y.K."/>
            <person name="Hansen E.H."/>
            <person name="Andersen J.H."/>
            <person name="Isaksson J."/>
            <person name="Busche T."/>
            <person name="R C."/>
            <person name="Kalinowski J."/>
            <person name="Zyl L.V."/>
            <person name="Trindade M."/>
        </authorList>
    </citation>
    <scope>NUCLEOTIDE SEQUENCE [LARGE SCALE GENOMIC DNA]</scope>
    <source>
        <strain evidence="2 3">A5K-61T</strain>
    </source>
</reference>
<dbReference type="RefSeq" id="WP_274052396.1">
    <property type="nucleotide sequence ID" value="NZ_CP059693.1"/>
</dbReference>
<organism evidence="2 3">
    <name type="scientific">Thalassomonas haliotis</name>
    <dbReference type="NCBI Taxonomy" id="485448"/>
    <lineage>
        <taxon>Bacteria</taxon>
        <taxon>Pseudomonadati</taxon>
        <taxon>Pseudomonadota</taxon>
        <taxon>Gammaproteobacteria</taxon>
        <taxon>Alteromonadales</taxon>
        <taxon>Colwelliaceae</taxon>
        <taxon>Thalassomonas</taxon>
    </lineage>
</organism>
<keyword evidence="1" id="KW-0175">Coiled coil</keyword>
<proteinExistence type="predicted"/>
<protein>
    <recommendedName>
        <fullName evidence="4">Flagellar FliJ protein</fullName>
    </recommendedName>
</protein>
<dbReference type="Proteomes" id="UP001215231">
    <property type="component" value="Chromosome"/>
</dbReference>
<evidence type="ECO:0000256" key="1">
    <source>
        <dbReference type="SAM" id="Coils"/>
    </source>
</evidence>
<dbReference type="EMBL" id="CP059693">
    <property type="protein sequence ID" value="WDE12131.1"/>
    <property type="molecule type" value="Genomic_DNA"/>
</dbReference>
<name>A0ABY7VGH3_9GAMM</name>
<sequence length="141" mass="16666">MLNKFKDLQQQKLEQLSKQRSRINDKLNGQEQYLEQLVQYQQALTDVSSHNHALGLQNQHRMQIQIAKVADFQARQVSLTQVDLQRQNQLIKQQYCHFKGLEIISNKQAQQAQLKKQQQEDFSNDDIATMAFLRTRNQQEK</sequence>
<dbReference type="Gene3D" id="1.10.287.1700">
    <property type="match status" value="1"/>
</dbReference>
<evidence type="ECO:0008006" key="4">
    <source>
        <dbReference type="Google" id="ProtNLM"/>
    </source>
</evidence>
<evidence type="ECO:0000313" key="2">
    <source>
        <dbReference type="EMBL" id="WDE12131.1"/>
    </source>
</evidence>
<dbReference type="InterPro" id="IPR053716">
    <property type="entry name" value="Flag_assembly_chemotaxis_eff"/>
</dbReference>
<feature type="coiled-coil region" evidence="1">
    <location>
        <begin position="6"/>
        <end position="33"/>
    </location>
</feature>
<gene>
    <name evidence="2" type="ORF">H3N35_01180</name>
</gene>